<protein>
    <submittedName>
        <fullName evidence="1">Uncharacterized protein</fullName>
    </submittedName>
</protein>
<dbReference type="Proteomes" id="UP000024404">
    <property type="component" value="Unassembled WGS sequence"/>
</dbReference>
<sequence length="60" mass="7214">MLFNTIRLLNSIRSRTIKRIMNRSVISTIFVQYVNDNICILQKQVEHAFHLISFVIIKHW</sequence>
<dbReference type="AlphaFoldDB" id="A0A8R1XSQ3"/>
<accession>A0A8R1XSQ3</accession>
<evidence type="ECO:0000313" key="1">
    <source>
        <dbReference type="EnsemblMetazoa" id="OVOC13396.1"/>
    </source>
</evidence>
<keyword evidence="2" id="KW-1185">Reference proteome</keyword>
<evidence type="ECO:0000313" key="2">
    <source>
        <dbReference type="Proteomes" id="UP000024404"/>
    </source>
</evidence>
<proteinExistence type="predicted"/>
<reference evidence="1" key="2">
    <citation type="submission" date="2022-06" db="UniProtKB">
        <authorList>
            <consortium name="EnsemblMetazoa"/>
        </authorList>
    </citation>
    <scope>IDENTIFICATION</scope>
</reference>
<dbReference type="EnsemblMetazoa" id="OVOC13396.1">
    <property type="protein sequence ID" value="OVOC13396.1"/>
    <property type="gene ID" value="WBGene00255403"/>
</dbReference>
<reference evidence="2" key="1">
    <citation type="submission" date="2013-10" db="EMBL/GenBank/DDBJ databases">
        <title>Genome sequencing of Onchocerca volvulus.</title>
        <authorList>
            <person name="Cotton J."/>
            <person name="Tsai J."/>
            <person name="Stanley E."/>
            <person name="Tracey A."/>
            <person name="Holroyd N."/>
            <person name="Lustigman S."/>
            <person name="Berriman M."/>
        </authorList>
    </citation>
    <scope>NUCLEOTIDE SEQUENCE</scope>
</reference>
<dbReference type="EMBL" id="CMVM020000020">
    <property type="status" value="NOT_ANNOTATED_CDS"/>
    <property type="molecule type" value="Genomic_DNA"/>
</dbReference>
<name>A0A8R1XSQ3_ONCVO</name>
<organism evidence="1 2">
    <name type="scientific">Onchocerca volvulus</name>
    <dbReference type="NCBI Taxonomy" id="6282"/>
    <lineage>
        <taxon>Eukaryota</taxon>
        <taxon>Metazoa</taxon>
        <taxon>Ecdysozoa</taxon>
        <taxon>Nematoda</taxon>
        <taxon>Chromadorea</taxon>
        <taxon>Rhabditida</taxon>
        <taxon>Spirurina</taxon>
        <taxon>Spiruromorpha</taxon>
        <taxon>Filarioidea</taxon>
        <taxon>Onchocercidae</taxon>
        <taxon>Onchocerca</taxon>
    </lineage>
</organism>